<comment type="caution">
    <text evidence="2">The sequence shown here is derived from an EMBL/GenBank/DDBJ whole genome shotgun (WGS) entry which is preliminary data.</text>
</comment>
<dbReference type="InterPro" id="IPR036465">
    <property type="entry name" value="vWFA_dom_sf"/>
</dbReference>
<dbReference type="OrthoDB" id="9776116at2"/>
<dbReference type="InterPro" id="IPR002881">
    <property type="entry name" value="DUF58"/>
</dbReference>
<organism evidence="2 3">
    <name type="scientific">Brumimicrobium glaciale</name>
    <dbReference type="NCBI Taxonomy" id="200475"/>
    <lineage>
        <taxon>Bacteria</taxon>
        <taxon>Pseudomonadati</taxon>
        <taxon>Bacteroidota</taxon>
        <taxon>Flavobacteriia</taxon>
        <taxon>Flavobacteriales</taxon>
        <taxon>Crocinitomicaceae</taxon>
        <taxon>Brumimicrobium</taxon>
    </lineage>
</organism>
<dbReference type="Gene3D" id="3.40.50.410">
    <property type="entry name" value="von Willebrand factor, type A domain"/>
    <property type="match status" value="1"/>
</dbReference>
<dbReference type="AlphaFoldDB" id="A0A4Q4KR06"/>
<dbReference type="PANTHER" id="PTHR33608:SF6">
    <property type="entry name" value="BLL2464 PROTEIN"/>
    <property type="match status" value="1"/>
</dbReference>
<keyword evidence="3" id="KW-1185">Reference proteome</keyword>
<proteinExistence type="predicted"/>
<reference evidence="2 3" key="1">
    <citation type="submission" date="2019-02" db="EMBL/GenBank/DDBJ databases">
        <title>Genome sequence of the sea-ice species Brumimicrobium glaciale.</title>
        <authorList>
            <person name="Bowman J.P."/>
        </authorList>
    </citation>
    <scope>NUCLEOTIDE SEQUENCE [LARGE SCALE GENOMIC DNA]</scope>
    <source>
        <strain evidence="2 3">IC156</strain>
    </source>
</reference>
<gene>
    <name evidence="2" type="ORF">ERX46_02900</name>
</gene>
<feature type="domain" description="DUF58" evidence="1">
    <location>
        <begin position="42"/>
        <end position="254"/>
    </location>
</feature>
<dbReference type="Pfam" id="PF01882">
    <property type="entry name" value="DUF58"/>
    <property type="match status" value="1"/>
</dbReference>
<dbReference type="RefSeq" id="WP_130092326.1">
    <property type="nucleotide sequence ID" value="NZ_SETE01000001.1"/>
</dbReference>
<evidence type="ECO:0000313" key="2">
    <source>
        <dbReference type="EMBL" id="RYM35960.1"/>
    </source>
</evidence>
<dbReference type="Proteomes" id="UP000293952">
    <property type="component" value="Unassembled WGS sequence"/>
</dbReference>
<accession>A0A4Q4KR06</accession>
<protein>
    <submittedName>
        <fullName evidence="2">DUF58 domain-containing protein</fullName>
    </submittedName>
</protein>
<dbReference type="EMBL" id="SETE01000001">
    <property type="protein sequence ID" value="RYM35960.1"/>
    <property type="molecule type" value="Genomic_DNA"/>
</dbReference>
<evidence type="ECO:0000313" key="3">
    <source>
        <dbReference type="Proteomes" id="UP000293952"/>
    </source>
</evidence>
<sequence length="290" mass="33540">METKELLKKVREIELKTRGLTKQVFSGEYHSAFKGRGMTFSEVKNYQFGDDVRSIDWNVTARFNEPFVKIFEEERELSVFMVLDISGSNNFGTRTRSKKELMLEIAAVLAFSAVANNDKVGAVFITDEVEKFIPPKKGRSHALMILRELILFKPKNKGTNLNEGLRFFRNVVKKRSICFLISDFYDENNFVEGLKIANRKHDMVALRIFDPVEKELPNLGLIKMFDAENNVVKWVNTSSKKVRTHYKNQFIKSEENLNVQLRKSGVDYASLSTDGKYLAELNKLFLKRSR</sequence>
<dbReference type="PANTHER" id="PTHR33608">
    <property type="entry name" value="BLL2464 PROTEIN"/>
    <property type="match status" value="1"/>
</dbReference>
<dbReference type="SUPFAM" id="SSF53300">
    <property type="entry name" value="vWA-like"/>
    <property type="match status" value="1"/>
</dbReference>
<evidence type="ECO:0000259" key="1">
    <source>
        <dbReference type="Pfam" id="PF01882"/>
    </source>
</evidence>
<name>A0A4Q4KR06_9FLAO</name>